<feature type="region of interest" description="Disordered" evidence="1">
    <location>
        <begin position="276"/>
        <end position="400"/>
    </location>
</feature>
<feature type="compositionally biased region" description="Basic and acidic residues" evidence="1">
    <location>
        <begin position="346"/>
        <end position="358"/>
    </location>
</feature>
<dbReference type="eggNOG" id="ENOG502SVSE">
    <property type="taxonomic scope" value="Eukaryota"/>
</dbReference>
<reference evidence="3" key="1">
    <citation type="journal article" date="2012" name="MBio">
        <title>Comparative genome analysis of Trichophyton rubrum and related dermatophytes reveals candidate genes involved in infection.</title>
        <authorList>
            <person name="Martinez D.A."/>
            <person name="Oliver B.G."/>
            <person name="Graeser Y."/>
            <person name="Goldberg J.M."/>
            <person name="Li W."/>
            <person name="Martinez-Rossi N.M."/>
            <person name="Monod M."/>
            <person name="Shelest E."/>
            <person name="Barton R.C."/>
            <person name="Birch E."/>
            <person name="Brakhage A.A."/>
            <person name="Chen Z."/>
            <person name="Gurr S.J."/>
            <person name="Heiman D."/>
            <person name="Heitman J."/>
            <person name="Kosti I."/>
            <person name="Rossi A."/>
            <person name="Saif S."/>
            <person name="Samalova M."/>
            <person name="Saunders C.W."/>
            <person name="Shea T."/>
            <person name="Summerbell R.C."/>
            <person name="Xu J."/>
            <person name="Young S."/>
            <person name="Zeng Q."/>
            <person name="Birren B.W."/>
            <person name="Cuomo C.A."/>
            <person name="White T.C."/>
        </authorList>
    </citation>
    <scope>NUCLEOTIDE SEQUENCE [LARGE SCALE GENOMIC DNA]</scope>
    <source>
        <strain evidence="3">ATCC MYA-4605 / CBS 113480</strain>
    </source>
</reference>
<feature type="compositionally biased region" description="Polar residues" evidence="1">
    <location>
        <begin position="95"/>
        <end position="104"/>
    </location>
</feature>
<keyword evidence="3" id="KW-1185">Reference proteome</keyword>
<feature type="compositionally biased region" description="Polar residues" evidence="1">
    <location>
        <begin position="211"/>
        <end position="242"/>
    </location>
</feature>
<dbReference type="OMA" id="ARYNRRS"/>
<feature type="region of interest" description="Disordered" evidence="1">
    <location>
        <begin position="58"/>
        <end position="119"/>
    </location>
</feature>
<feature type="compositionally biased region" description="Low complexity" evidence="1">
    <location>
        <begin position="76"/>
        <end position="94"/>
    </location>
</feature>
<evidence type="ECO:0000256" key="1">
    <source>
        <dbReference type="SAM" id="MobiDB-lite"/>
    </source>
</evidence>
<dbReference type="HOGENOM" id="CLU_627002_0_0_1"/>
<evidence type="ECO:0000313" key="3">
    <source>
        <dbReference type="Proteomes" id="UP000002035"/>
    </source>
</evidence>
<dbReference type="AlphaFoldDB" id="C5FD89"/>
<feature type="compositionally biased region" description="Polar residues" evidence="1">
    <location>
        <begin position="276"/>
        <end position="294"/>
    </location>
</feature>
<accession>C5FD89</accession>
<gene>
    <name evidence="2" type="ORF">MCYG_00661</name>
</gene>
<organism evidence="2 3">
    <name type="scientific">Arthroderma otae (strain ATCC MYA-4605 / CBS 113480)</name>
    <name type="common">Microsporum canis</name>
    <dbReference type="NCBI Taxonomy" id="554155"/>
    <lineage>
        <taxon>Eukaryota</taxon>
        <taxon>Fungi</taxon>
        <taxon>Dikarya</taxon>
        <taxon>Ascomycota</taxon>
        <taxon>Pezizomycotina</taxon>
        <taxon>Eurotiomycetes</taxon>
        <taxon>Eurotiomycetidae</taxon>
        <taxon>Onygenales</taxon>
        <taxon>Arthrodermataceae</taxon>
        <taxon>Microsporum</taxon>
    </lineage>
</organism>
<sequence length="480" mass="53194">MATLPLPPHRSLLHGVEQLPPYTPRRVPLNDSETASIHSDAPSYVSAAPSYHSYVPASHRRASDVLPNTPSPAENQQRQPRPEPQQQQERQTTQSQGAQNNTDRNGLPPTPINSSNFTARSIRNTSSSLRSAYNSSEWVPVTGSLQSRHYRNVANRRVTSSSNEIDAISRFIFPGLFQTTTDITTSSISEIENRPSSSRNAAMPFSLGQAHNSSTITLVRSPTEEPSATSTANERSSPTQSGIHLPLSPHEDPDLVGEEAAARFRSQRLYMASQQELSRAQYLTPSRNHAQQQEPPAPPGLVYQYSSLVSPASTSIEFTPSPEQQRRARMTSSPPTSDNSLLRPRTSRDRIEPTRSRSPESQQVNVPALTPAPTVTPVSAPSATIAPNEGPGPGPSTAARYNRRSLVDRDSVLRAQEAQNWDFMLAQMADEGRERSWKRYKGQVEKQMHVARQLKLGPLLMAGWRRRLEERKKAKSRAFH</sequence>
<protein>
    <submittedName>
        <fullName evidence="2">Uncharacterized protein</fullName>
    </submittedName>
</protein>
<feature type="compositionally biased region" description="Polar residues" evidence="1">
    <location>
        <begin position="330"/>
        <end position="340"/>
    </location>
</feature>
<dbReference type="EMBL" id="DS995701">
    <property type="protein sequence ID" value="EEQ27773.1"/>
    <property type="molecule type" value="Genomic_DNA"/>
</dbReference>
<feature type="region of interest" description="Disordered" evidence="1">
    <location>
        <begin position="1"/>
        <end position="41"/>
    </location>
</feature>
<dbReference type="Proteomes" id="UP000002035">
    <property type="component" value="Unassembled WGS sequence"/>
</dbReference>
<dbReference type="RefSeq" id="XP_002850557.1">
    <property type="nucleotide sequence ID" value="XM_002850511.1"/>
</dbReference>
<proteinExistence type="predicted"/>
<name>C5FD89_ARTOC</name>
<feature type="compositionally biased region" description="Low complexity" evidence="1">
    <location>
        <begin position="364"/>
        <end position="384"/>
    </location>
</feature>
<dbReference type="OrthoDB" id="4203030at2759"/>
<feature type="compositionally biased region" description="Polar residues" evidence="1">
    <location>
        <begin position="304"/>
        <end position="323"/>
    </location>
</feature>
<evidence type="ECO:0000313" key="2">
    <source>
        <dbReference type="EMBL" id="EEQ27773.1"/>
    </source>
</evidence>
<feature type="region of interest" description="Disordered" evidence="1">
    <location>
        <begin position="211"/>
        <end position="254"/>
    </location>
</feature>
<feature type="compositionally biased region" description="Polar residues" evidence="1">
    <location>
        <begin position="66"/>
        <end position="75"/>
    </location>
</feature>
<dbReference type="GeneID" id="9225863"/>
<dbReference type="VEuPathDB" id="FungiDB:MCYG_00661"/>